<dbReference type="GO" id="GO:0005524">
    <property type="term" value="F:ATP binding"/>
    <property type="evidence" value="ECO:0007669"/>
    <property type="project" value="UniProtKB-KW"/>
</dbReference>
<accession>A0A9Q0JL65</accession>
<dbReference type="PANTHER" id="PTHR27002">
    <property type="entry name" value="RECEPTOR-LIKE SERINE/THREONINE-PROTEIN KINASE SD1-8"/>
    <property type="match status" value="1"/>
</dbReference>
<feature type="region of interest" description="Disordered" evidence="6">
    <location>
        <begin position="1"/>
        <end position="36"/>
    </location>
</feature>
<keyword evidence="9" id="KW-1185">Reference proteome</keyword>
<evidence type="ECO:0000313" key="8">
    <source>
        <dbReference type="EMBL" id="KAJ4845012.1"/>
    </source>
</evidence>
<evidence type="ECO:0000313" key="9">
    <source>
        <dbReference type="Proteomes" id="UP001141552"/>
    </source>
</evidence>
<feature type="compositionally biased region" description="Polar residues" evidence="6">
    <location>
        <begin position="1"/>
        <end position="21"/>
    </location>
</feature>
<dbReference type="InterPro" id="IPR011009">
    <property type="entry name" value="Kinase-like_dom_sf"/>
</dbReference>
<dbReference type="InterPro" id="IPR001245">
    <property type="entry name" value="Ser-Thr/Tyr_kinase_cat_dom"/>
</dbReference>
<dbReference type="PANTHER" id="PTHR27002:SF1092">
    <property type="entry name" value="RECEPTOR-LIKE SERINE_THREONINE-PROTEIN KINASE"/>
    <property type="match status" value="1"/>
</dbReference>
<dbReference type="GO" id="GO:0005886">
    <property type="term" value="C:plasma membrane"/>
    <property type="evidence" value="ECO:0007669"/>
    <property type="project" value="TreeGrafter"/>
</dbReference>
<dbReference type="SUPFAM" id="SSF56112">
    <property type="entry name" value="Protein kinase-like (PK-like)"/>
    <property type="match status" value="1"/>
</dbReference>
<dbReference type="Gene3D" id="3.30.200.20">
    <property type="entry name" value="Phosphorylase Kinase, domain 1"/>
    <property type="match status" value="1"/>
</dbReference>
<protein>
    <recommendedName>
        <fullName evidence="7">Serine-threonine/tyrosine-protein kinase catalytic domain-containing protein</fullName>
    </recommendedName>
</protein>
<gene>
    <name evidence="8" type="ORF">Tsubulata_042530</name>
</gene>
<keyword evidence="3" id="KW-0547">Nucleotide-binding</keyword>
<organism evidence="8 9">
    <name type="scientific">Turnera subulata</name>
    <dbReference type="NCBI Taxonomy" id="218843"/>
    <lineage>
        <taxon>Eukaryota</taxon>
        <taxon>Viridiplantae</taxon>
        <taxon>Streptophyta</taxon>
        <taxon>Embryophyta</taxon>
        <taxon>Tracheophyta</taxon>
        <taxon>Spermatophyta</taxon>
        <taxon>Magnoliopsida</taxon>
        <taxon>eudicotyledons</taxon>
        <taxon>Gunneridae</taxon>
        <taxon>Pentapetalae</taxon>
        <taxon>rosids</taxon>
        <taxon>fabids</taxon>
        <taxon>Malpighiales</taxon>
        <taxon>Passifloraceae</taxon>
        <taxon>Turnera</taxon>
    </lineage>
</organism>
<evidence type="ECO:0000256" key="5">
    <source>
        <dbReference type="ARBA" id="ARBA00022840"/>
    </source>
</evidence>
<reference evidence="8" key="2">
    <citation type="journal article" date="2023" name="Plants (Basel)">
        <title>Annotation of the Turnera subulata (Passifloraceae) Draft Genome Reveals the S-Locus Evolved after the Divergence of Turneroideae from Passifloroideae in a Stepwise Manner.</title>
        <authorList>
            <person name="Henning P.M."/>
            <person name="Roalson E.H."/>
            <person name="Mir W."/>
            <person name="McCubbin A.G."/>
            <person name="Shore J.S."/>
        </authorList>
    </citation>
    <scope>NUCLEOTIDE SEQUENCE</scope>
    <source>
        <strain evidence="8">F60SS</strain>
    </source>
</reference>
<comment type="caution">
    <text evidence="8">The sequence shown here is derived from an EMBL/GenBank/DDBJ whole genome shotgun (WGS) entry which is preliminary data.</text>
</comment>
<dbReference type="AlphaFoldDB" id="A0A9Q0JL65"/>
<dbReference type="EMBL" id="JAKUCV010001802">
    <property type="protein sequence ID" value="KAJ4845012.1"/>
    <property type="molecule type" value="Genomic_DNA"/>
</dbReference>
<dbReference type="OrthoDB" id="8891264at2759"/>
<proteinExistence type="predicted"/>
<evidence type="ECO:0000256" key="6">
    <source>
        <dbReference type="SAM" id="MobiDB-lite"/>
    </source>
</evidence>
<reference evidence="8" key="1">
    <citation type="submission" date="2022-02" db="EMBL/GenBank/DDBJ databases">
        <authorList>
            <person name="Henning P.M."/>
            <person name="McCubbin A.G."/>
            <person name="Shore J.S."/>
        </authorList>
    </citation>
    <scope>NUCLEOTIDE SEQUENCE</scope>
    <source>
        <strain evidence="8">F60SS</strain>
        <tissue evidence="8">Leaves</tissue>
    </source>
</reference>
<evidence type="ECO:0000256" key="4">
    <source>
        <dbReference type="ARBA" id="ARBA00022777"/>
    </source>
</evidence>
<name>A0A9Q0JL65_9ROSI</name>
<keyword evidence="2" id="KW-0808">Transferase</keyword>
<feature type="domain" description="Serine-threonine/tyrosine-protein kinase catalytic" evidence="7">
    <location>
        <begin position="36"/>
        <end position="102"/>
    </location>
</feature>
<evidence type="ECO:0000256" key="1">
    <source>
        <dbReference type="ARBA" id="ARBA00022527"/>
    </source>
</evidence>
<sequence>MQNECSLQFGLSQQTTDSHSLSPDRHSSEAEQTGTLKNGQEVAVKRLFKNSRQKINEFKNEVKHIVKLQHRNLVKLVGCCIEAVEEMLVYVFKPNKSLDFFIFDVGGLSSVTGVEEACAVDTNKKRRRD</sequence>
<dbReference type="GO" id="GO:0004674">
    <property type="term" value="F:protein serine/threonine kinase activity"/>
    <property type="evidence" value="ECO:0007669"/>
    <property type="project" value="UniProtKB-KW"/>
</dbReference>
<keyword evidence="5" id="KW-0067">ATP-binding</keyword>
<evidence type="ECO:0000259" key="7">
    <source>
        <dbReference type="Pfam" id="PF07714"/>
    </source>
</evidence>
<keyword evidence="1" id="KW-0723">Serine/threonine-protein kinase</keyword>
<dbReference type="Proteomes" id="UP001141552">
    <property type="component" value="Unassembled WGS sequence"/>
</dbReference>
<dbReference type="Pfam" id="PF07714">
    <property type="entry name" value="PK_Tyr_Ser-Thr"/>
    <property type="match status" value="1"/>
</dbReference>
<keyword evidence="4" id="KW-0418">Kinase</keyword>
<evidence type="ECO:0000256" key="2">
    <source>
        <dbReference type="ARBA" id="ARBA00022679"/>
    </source>
</evidence>
<evidence type="ECO:0000256" key="3">
    <source>
        <dbReference type="ARBA" id="ARBA00022741"/>
    </source>
</evidence>